<dbReference type="AlphaFoldDB" id="A0A1G6VUC9"/>
<name>A0A1G6VUC9_9ACTN</name>
<reference evidence="8 9" key="1">
    <citation type="submission" date="2016-10" db="EMBL/GenBank/DDBJ databases">
        <authorList>
            <person name="de Groot N.N."/>
        </authorList>
    </citation>
    <scope>NUCLEOTIDE SEQUENCE [LARGE SCALE GENOMIC DNA]</scope>
    <source>
        <strain evidence="8 9">CGMCC 4.6858</strain>
    </source>
</reference>
<dbReference type="PRINTS" id="PR00344">
    <property type="entry name" value="BCTRLSENSOR"/>
</dbReference>
<dbReference type="GO" id="GO:0004673">
    <property type="term" value="F:protein histidine kinase activity"/>
    <property type="evidence" value="ECO:0007669"/>
    <property type="project" value="UniProtKB-EC"/>
</dbReference>
<keyword evidence="6" id="KW-0902">Two-component regulatory system</keyword>
<dbReference type="GO" id="GO:0000160">
    <property type="term" value="P:phosphorelay signal transduction system"/>
    <property type="evidence" value="ECO:0007669"/>
    <property type="project" value="UniProtKB-KW"/>
</dbReference>
<dbReference type="RefSeq" id="WP_090858604.1">
    <property type="nucleotide sequence ID" value="NZ_FMZM01000009.1"/>
</dbReference>
<evidence type="ECO:0000256" key="2">
    <source>
        <dbReference type="ARBA" id="ARBA00012438"/>
    </source>
</evidence>
<dbReference type="Pfam" id="PF02518">
    <property type="entry name" value="HATPase_c"/>
    <property type="match status" value="1"/>
</dbReference>
<dbReference type="PANTHER" id="PTHR44936:SF9">
    <property type="entry name" value="SENSOR PROTEIN CREC"/>
    <property type="match status" value="1"/>
</dbReference>
<dbReference type="OrthoDB" id="5195045at2"/>
<dbReference type="STRING" id="1045774.SAMN05421872_10954"/>
<evidence type="ECO:0000259" key="7">
    <source>
        <dbReference type="PROSITE" id="PS50109"/>
    </source>
</evidence>
<organism evidence="8 9">
    <name type="scientific">Nocardioides lianchengensis</name>
    <dbReference type="NCBI Taxonomy" id="1045774"/>
    <lineage>
        <taxon>Bacteria</taxon>
        <taxon>Bacillati</taxon>
        <taxon>Actinomycetota</taxon>
        <taxon>Actinomycetes</taxon>
        <taxon>Propionibacteriales</taxon>
        <taxon>Nocardioidaceae</taxon>
        <taxon>Nocardioides</taxon>
    </lineage>
</organism>
<keyword evidence="9" id="KW-1185">Reference proteome</keyword>
<protein>
    <recommendedName>
        <fullName evidence="2">histidine kinase</fullName>
        <ecNumber evidence="2">2.7.13.3</ecNumber>
    </recommendedName>
</protein>
<gene>
    <name evidence="8" type="ORF">SAMN05421872_10954</name>
</gene>
<dbReference type="InterPro" id="IPR005467">
    <property type="entry name" value="His_kinase_dom"/>
</dbReference>
<accession>A0A1G6VUC9</accession>
<keyword evidence="5 8" id="KW-0418">Kinase</keyword>
<dbReference type="EMBL" id="FMZM01000009">
    <property type="protein sequence ID" value="SDD57124.1"/>
    <property type="molecule type" value="Genomic_DNA"/>
</dbReference>
<evidence type="ECO:0000313" key="8">
    <source>
        <dbReference type="EMBL" id="SDD57124.1"/>
    </source>
</evidence>
<evidence type="ECO:0000256" key="6">
    <source>
        <dbReference type="ARBA" id="ARBA00023012"/>
    </source>
</evidence>
<evidence type="ECO:0000256" key="3">
    <source>
        <dbReference type="ARBA" id="ARBA00022553"/>
    </source>
</evidence>
<dbReference type="InterPro" id="IPR036890">
    <property type="entry name" value="HATPase_C_sf"/>
</dbReference>
<dbReference type="PANTHER" id="PTHR44936">
    <property type="entry name" value="SENSOR PROTEIN CREC"/>
    <property type="match status" value="1"/>
</dbReference>
<keyword evidence="3" id="KW-0597">Phosphoprotein</keyword>
<dbReference type="InterPro" id="IPR003594">
    <property type="entry name" value="HATPase_dom"/>
</dbReference>
<dbReference type="InterPro" id="IPR050980">
    <property type="entry name" value="2C_sensor_his_kinase"/>
</dbReference>
<evidence type="ECO:0000256" key="5">
    <source>
        <dbReference type="ARBA" id="ARBA00022777"/>
    </source>
</evidence>
<sequence>MAKLRPPADVWSRWATLAALTLVAAPMLVLVTVVPGMQSLARLSAVSGMSVSVLCLVAALLFHLHWRLTRADTTEWLAAGAAVLASHGMALALVERSRAVEDLAPYRTATTLTVALLLAFLARRATSPLAPVGPDPMAAGLGLGLAVATLHLTLAYGGPSWPLPLAVRVACSFVIVGTGVVLTLGLPRVSALPPWAQVRLQLGVLAVLLRHGLALHGDLDGPAGDVVLAVGTVAGILGAVLLSTTALGLVRWAIRDQQRMVQALRDRLAALEQDSRTDRERMHEVRGTLAGIASATELMTSSPSLDTTEQPELVRMVGHEVSRLHRMLHDTVPSRPVAVSLDEVLAPLVLRHRTQGHDVRWEPDGRWVLVVPDALAHAVSVLLANADRHAPGSPVVVRVTDEPGWVVIRVSDSGPGVPAAVIESLFTRGARAGPRPGSGIGLHLARRLLTEGSGRLAYDPSHRPGASFLIGLRHASPPDPGLRGST</sequence>
<dbReference type="PROSITE" id="PS50109">
    <property type="entry name" value="HIS_KIN"/>
    <property type="match status" value="1"/>
</dbReference>
<dbReference type="EC" id="2.7.13.3" evidence="2"/>
<evidence type="ECO:0000256" key="4">
    <source>
        <dbReference type="ARBA" id="ARBA00022679"/>
    </source>
</evidence>
<feature type="domain" description="Histidine kinase" evidence="7">
    <location>
        <begin position="280"/>
        <end position="476"/>
    </location>
</feature>
<dbReference type="InterPro" id="IPR004358">
    <property type="entry name" value="Sig_transdc_His_kin-like_C"/>
</dbReference>
<keyword evidence="4" id="KW-0808">Transferase</keyword>
<dbReference type="SMART" id="SM00387">
    <property type="entry name" value="HATPase_c"/>
    <property type="match status" value="1"/>
</dbReference>
<dbReference type="Proteomes" id="UP000199034">
    <property type="component" value="Unassembled WGS sequence"/>
</dbReference>
<evidence type="ECO:0000313" key="9">
    <source>
        <dbReference type="Proteomes" id="UP000199034"/>
    </source>
</evidence>
<dbReference type="Gene3D" id="3.30.565.10">
    <property type="entry name" value="Histidine kinase-like ATPase, C-terminal domain"/>
    <property type="match status" value="1"/>
</dbReference>
<proteinExistence type="predicted"/>
<dbReference type="SUPFAM" id="SSF55874">
    <property type="entry name" value="ATPase domain of HSP90 chaperone/DNA topoisomerase II/histidine kinase"/>
    <property type="match status" value="1"/>
</dbReference>
<comment type="catalytic activity">
    <reaction evidence="1">
        <text>ATP + protein L-histidine = ADP + protein N-phospho-L-histidine.</text>
        <dbReference type="EC" id="2.7.13.3"/>
    </reaction>
</comment>
<evidence type="ECO:0000256" key="1">
    <source>
        <dbReference type="ARBA" id="ARBA00000085"/>
    </source>
</evidence>